<feature type="chain" id="PRO_5007599514" description="alpha-glucosidase" evidence="6">
    <location>
        <begin position="20"/>
        <end position="577"/>
    </location>
</feature>
<evidence type="ECO:0000256" key="3">
    <source>
        <dbReference type="ARBA" id="ARBA00012741"/>
    </source>
</evidence>
<keyword evidence="9" id="KW-1185">Reference proteome</keyword>
<proteinExistence type="inferred from homology"/>
<organism evidence="8 9">
    <name type="scientific">Dufourea novaeangliae</name>
    <name type="common">Sweat bee</name>
    <dbReference type="NCBI Taxonomy" id="178035"/>
    <lineage>
        <taxon>Eukaryota</taxon>
        <taxon>Metazoa</taxon>
        <taxon>Ecdysozoa</taxon>
        <taxon>Arthropoda</taxon>
        <taxon>Hexapoda</taxon>
        <taxon>Insecta</taxon>
        <taxon>Pterygota</taxon>
        <taxon>Neoptera</taxon>
        <taxon>Endopterygota</taxon>
        <taxon>Hymenoptera</taxon>
        <taxon>Apocrita</taxon>
        <taxon>Aculeata</taxon>
        <taxon>Apoidea</taxon>
        <taxon>Anthophila</taxon>
        <taxon>Halictidae</taxon>
        <taxon>Rophitinae</taxon>
        <taxon>Dufourea</taxon>
    </lineage>
</organism>
<comment type="catalytic activity">
    <reaction evidence="1">
        <text>Hydrolysis of terminal, non-reducing (1-&gt;4)-linked alpha-D-glucose residues with release of alpha-D-glucose.</text>
        <dbReference type="EC" id="3.2.1.20"/>
    </reaction>
</comment>
<accession>A0A154PFC1</accession>
<dbReference type="GO" id="GO:0004558">
    <property type="term" value="F:alpha-1,4-glucosidase activity"/>
    <property type="evidence" value="ECO:0007669"/>
    <property type="project" value="UniProtKB-EC"/>
</dbReference>
<dbReference type="CDD" id="cd11328">
    <property type="entry name" value="AmyAc_maltase"/>
    <property type="match status" value="1"/>
</dbReference>
<dbReference type="InterPro" id="IPR017853">
    <property type="entry name" value="GH"/>
</dbReference>
<dbReference type="OrthoDB" id="1740265at2759"/>
<feature type="domain" description="Glycosyl hydrolase family 13 catalytic" evidence="7">
    <location>
        <begin position="31"/>
        <end position="415"/>
    </location>
</feature>
<gene>
    <name evidence="8" type="ORF">WN55_00338</name>
</gene>
<sequence>MKTVIIFCVISLYVAAGHGEREWWRTMSLYQIYPRSFKDSNGDGVGDLKGIKSKLNHLPESNIDAFWVSPIYPSPMVDFGYDISNFVDIDPIFGTIQDFEDLLDTAHNMSLKMIMDLVPNHSSDKHEWFQKSLQNIEPYTDYYVWRNGTVLENGTVVPPNNWVSVFAGSAWTWRMERQAYYLHQFAPEQPDLNFNNENVVREMQDVMRFWLNKGVDGFRVDAILHLCEDDRFLDEPLSGDTNNPNDYGYTVKTFTKDQPKTYEIVKGWSEVLKEYEDSKVMMMEAYTDIPMTMKYYEAGASFPFNFGMITDANKSSTAEDFKKLIDRWMSNMPTGAAANWVVGNHDKPRLVTRFGSKRARAVTLMTLLLPGVSVTYNGEEIGMEDTWVSWEDTKDPQGCNAGHNRFEQMSRDPARSPFQWDNTTSAGFSANPKTWLPINDNYKTINLATEKEQINSYYNFYKAMSWLKKAPFVVNGNLTTTVLNNRVLLISRETAEDGSVIAVLNLSNKAEYVNLSQFDNVSCGLNLYYATDGSNLVPGESLEKPTTSWGIRKYVEMISAIELGLYDLVRDYYNIFG</sequence>
<keyword evidence="5" id="KW-0326">Glycosidase</keyword>
<dbReference type="EC" id="3.2.1.20" evidence="3"/>
<dbReference type="STRING" id="178035.A0A154PFC1"/>
<comment type="similarity">
    <text evidence="2">Belongs to the glycosyl hydrolase 13 family.</text>
</comment>
<dbReference type="Pfam" id="PF00128">
    <property type="entry name" value="Alpha-amylase"/>
    <property type="match status" value="1"/>
</dbReference>
<evidence type="ECO:0000256" key="4">
    <source>
        <dbReference type="ARBA" id="ARBA00023180"/>
    </source>
</evidence>
<keyword evidence="4" id="KW-0325">Glycoprotein</keyword>
<dbReference type="SUPFAM" id="SSF51445">
    <property type="entry name" value="(Trans)glycosidases"/>
    <property type="match status" value="1"/>
</dbReference>
<dbReference type="InterPro" id="IPR045857">
    <property type="entry name" value="O16G_dom_2"/>
</dbReference>
<evidence type="ECO:0000256" key="1">
    <source>
        <dbReference type="ARBA" id="ARBA00001657"/>
    </source>
</evidence>
<dbReference type="Gene3D" id="3.20.20.80">
    <property type="entry name" value="Glycosidases"/>
    <property type="match status" value="1"/>
</dbReference>
<dbReference type="SMART" id="SM00642">
    <property type="entry name" value="Aamy"/>
    <property type="match status" value="1"/>
</dbReference>
<dbReference type="InterPro" id="IPR006047">
    <property type="entry name" value="GH13_cat_dom"/>
</dbReference>
<feature type="signal peptide" evidence="6">
    <location>
        <begin position="1"/>
        <end position="19"/>
    </location>
</feature>
<dbReference type="GO" id="GO:0005975">
    <property type="term" value="P:carbohydrate metabolic process"/>
    <property type="evidence" value="ECO:0007669"/>
    <property type="project" value="InterPro"/>
</dbReference>
<dbReference type="Gene3D" id="3.90.400.10">
    <property type="entry name" value="Oligo-1,6-glucosidase, Domain 2"/>
    <property type="match status" value="1"/>
</dbReference>
<name>A0A154PFC1_DUFNO</name>
<evidence type="ECO:0000256" key="5">
    <source>
        <dbReference type="ARBA" id="ARBA00023295"/>
    </source>
</evidence>
<dbReference type="FunFam" id="3.90.400.10:FF:000001">
    <property type="entry name" value="Maltase A3, isoform A"/>
    <property type="match status" value="1"/>
</dbReference>
<dbReference type="EMBL" id="KQ434893">
    <property type="protein sequence ID" value="KZC10586.1"/>
    <property type="molecule type" value="Genomic_DNA"/>
</dbReference>
<protein>
    <recommendedName>
        <fullName evidence="3">alpha-glucosidase</fullName>
        <ecNumber evidence="3">3.2.1.20</ecNumber>
    </recommendedName>
</protein>
<evidence type="ECO:0000256" key="2">
    <source>
        <dbReference type="ARBA" id="ARBA00008061"/>
    </source>
</evidence>
<evidence type="ECO:0000313" key="9">
    <source>
        <dbReference type="Proteomes" id="UP000076502"/>
    </source>
</evidence>
<evidence type="ECO:0000259" key="7">
    <source>
        <dbReference type="SMART" id="SM00642"/>
    </source>
</evidence>
<keyword evidence="5" id="KW-0378">Hydrolase</keyword>
<evidence type="ECO:0000256" key="6">
    <source>
        <dbReference type="SAM" id="SignalP"/>
    </source>
</evidence>
<dbReference type="AlphaFoldDB" id="A0A154PFC1"/>
<evidence type="ECO:0000313" key="8">
    <source>
        <dbReference type="EMBL" id="KZC10586.1"/>
    </source>
</evidence>
<dbReference type="PANTHER" id="PTHR10357:SF179">
    <property type="entry name" value="NEUTRAL AND BASIC AMINO ACID TRANSPORT PROTEIN RBAT"/>
    <property type="match status" value="1"/>
</dbReference>
<reference evidence="8 9" key="1">
    <citation type="submission" date="2015-07" db="EMBL/GenBank/DDBJ databases">
        <title>The genome of Dufourea novaeangliae.</title>
        <authorList>
            <person name="Pan H."/>
            <person name="Kapheim K."/>
        </authorList>
    </citation>
    <scope>NUCLEOTIDE SEQUENCE [LARGE SCALE GENOMIC DNA]</scope>
    <source>
        <strain evidence="8">0120121106</strain>
        <tissue evidence="8">Whole body</tissue>
    </source>
</reference>
<dbReference type="PANTHER" id="PTHR10357">
    <property type="entry name" value="ALPHA-AMYLASE FAMILY MEMBER"/>
    <property type="match status" value="1"/>
</dbReference>
<keyword evidence="6" id="KW-0732">Signal</keyword>
<dbReference type="Proteomes" id="UP000076502">
    <property type="component" value="Unassembled WGS sequence"/>
</dbReference>